<dbReference type="HAMAP" id="MF_00180">
    <property type="entry name" value="RibB"/>
    <property type="match status" value="1"/>
</dbReference>
<dbReference type="NCBIfam" id="TIGR00506">
    <property type="entry name" value="ribB"/>
    <property type="match status" value="1"/>
</dbReference>
<accession>A0A1J5PQE4</accession>
<proteinExistence type="inferred from homology"/>
<comment type="caution">
    <text evidence="18">The sequence shown here is derived from an EMBL/GenBank/DDBJ whole genome shotgun (WGS) entry which is preliminary data.</text>
</comment>
<dbReference type="GO" id="GO:0046872">
    <property type="term" value="F:metal ion binding"/>
    <property type="evidence" value="ECO:0007669"/>
    <property type="project" value="UniProtKB-KW"/>
</dbReference>
<dbReference type="InterPro" id="IPR032677">
    <property type="entry name" value="GTP_cyclohydro_II"/>
</dbReference>
<sequence length="411" mass="44591">MGINTVEEAIQALRRGEMIIVTDDVDRENEGDLFVAAEFATPENLGFMIRYTSGVICVALTESRCDELRLPPMSKTNEDRKRTAFTVSVDAKEGVTTGISASERAHTIRLLGSAESTPRDFSRPGHIFPLRAHRDGTAGRRGHTEAGVDLMRLAGLNQACALSELVNDDGSMMRGAALDAFADEKKLVRVTIDQIVQARAALLTLPRPVQATATARLPRLGHEWQASAFIGAEGDEHLLLTLGDLKSASSPIVRIHSECLTGDVFGSRRCDCGPQLNAALEMIEGEGVGAILYLLGHEGRGIGLANKISAYNLQDLGADTVDANSLLQLPVDARSWRDAVEILASLGLTKCRLLTHNPAKVKALQAAGIEVEVIEFPTFSHAENFSYLQTKRERLGHNLQLDSSDEWSSTR</sequence>
<evidence type="ECO:0000256" key="3">
    <source>
        <dbReference type="ARBA" id="ARBA00001947"/>
    </source>
</evidence>
<evidence type="ECO:0000256" key="12">
    <source>
        <dbReference type="ARBA" id="ARBA00022842"/>
    </source>
</evidence>
<protein>
    <recommendedName>
        <fullName evidence="6">GTP cyclohydrolase II</fullName>
        <ecNumber evidence="6">3.5.4.25</ecNumber>
    </recommendedName>
</protein>
<comment type="pathway">
    <text evidence="4">Cofactor biosynthesis; riboflavin biosynthesis; 5-amino-6-(D-ribitylamino)uracil from GTP: step 1/4.</text>
</comment>
<evidence type="ECO:0000256" key="5">
    <source>
        <dbReference type="ARBA" id="ARBA00005520"/>
    </source>
</evidence>
<dbReference type="InterPro" id="IPR036144">
    <property type="entry name" value="RibA-like_sf"/>
</dbReference>
<dbReference type="EC" id="3.5.4.25" evidence="6"/>
<comment type="catalytic activity">
    <reaction evidence="16">
        <text>GTP + 4 H2O = 2,5-diamino-6-hydroxy-4-(5-phosphoribosylamino)-pyrimidine + formate + 2 phosphate + 3 H(+)</text>
        <dbReference type="Rhea" id="RHEA:23704"/>
        <dbReference type="ChEBI" id="CHEBI:15377"/>
        <dbReference type="ChEBI" id="CHEBI:15378"/>
        <dbReference type="ChEBI" id="CHEBI:15740"/>
        <dbReference type="ChEBI" id="CHEBI:37565"/>
        <dbReference type="ChEBI" id="CHEBI:43474"/>
        <dbReference type="ChEBI" id="CHEBI:58614"/>
        <dbReference type="EC" id="3.5.4.25"/>
    </reaction>
</comment>
<dbReference type="GO" id="GO:0005829">
    <property type="term" value="C:cytosol"/>
    <property type="evidence" value="ECO:0007669"/>
    <property type="project" value="TreeGrafter"/>
</dbReference>
<dbReference type="InterPro" id="IPR017945">
    <property type="entry name" value="DHBP_synth_RibB-like_a/b_dom"/>
</dbReference>
<dbReference type="PANTHER" id="PTHR21327">
    <property type="entry name" value="GTP CYCLOHYDROLASE II-RELATED"/>
    <property type="match status" value="1"/>
</dbReference>
<comment type="cofactor">
    <cofactor evidence="1">
        <name>Mn(2+)</name>
        <dbReference type="ChEBI" id="CHEBI:29035"/>
    </cofactor>
</comment>
<evidence type="ECO:0000256" key="4">
    <source>
        <dbReference type="ARBA" id="ARBA00004853"/>
    </source>
</evidence>
<evidence type="ECO:0000256" key="15">
    <source>
        <dbReference type="ARBA" id="ARBA00023239"/>
    </source>
</evidence>
<dbReference type="InterPro" id="IPR000422">
    <property type="entry name" value="DHBP_synthase_RibB"/>
</dbReference>
<evidence type="ECO:0000256" key="13">
    <source>
        <dbReference type="ARBA" id="ARBA00023134"/>
    </source>
</evidence>
<dbReference type="Gene3D" id="3.90.870.10">
    <property type="entry name" value="DHBP synthase"/>
    <property type="match status" value="1"/>
</dbReference>
<organism evidence="18">
    <name type="scientific">mine drainage metagenome</name>
    <dbReference type="NCBI Taxonomy" id="410659"/>
    <lineage>
        <taxon>unclassified sequences</taxon>
        <taxon>metagenomes</taxon>
        <taxon>ecological metagenomes</taxon>
    </lineage>
</organism>
<comment type="cofactor">
    <cofactor evidence="3">
        <name>Zn(2+)</name>
        <dbReference type="ChEBI" id="CHEBI:29105"/>
    </cofactor>
</comment>
<keyword evidence="9" id="KW-0547">Nucleotide-binding</keyword>
<dbReference type="CDD" id="cd00641">
    <property type="entry name" value="GTP_cyclohydro2"/>
    <property type="match status" value="1"/>
</dbReference>
<evidence type="ECO:0000256" key="7">
    <source>
        <dbReference type="ARBA" id="ARBA00022619"/>
    </source>
</evidence>
<dbReference type="UniPathway" id="UPA00275">
    <property type="reaction ID" value="UER00400"/>
</dbReference>
<keyword evidence="12" id="KW-0460">Magnesium</keyword>
<reference evidence="18" key="1">
    <citation type="submission" date="2016-10" db="EMBL/GenBank/DDBJ databases">
        <title>Sequence of Gallionella enrichment culture.</title>
        <authorList>
            <person name="Poehlein A."/>
            <person name="Muehling M."/>
            <person name="Daniel R."/>
        </authorList>
    </citation>
    <scope>NUCLEOTIDE SEQUENCE</scope>
</reference>
<keyword evidence="14" id="KW-0464">Manganese</keyword>
<evidence type="ECO:0000256" key="2">
    <source>
        <dbReference type="ARBA" id="ARBA00001946"/>
    </source>
</evidence>
<evidence type="ECO:0000256" key="9">
    <source>
        <dbReference type="ARBA" id="ARBA00022741"/>
    </source>
</evidence>
<evidence type="ECO:0000256" key="6">
    <source>
        <dbReference type="ARBA" id="ARBA00012762"/>
    </source>
</evidence>
<dbReference type="GO" id="GO:0009231">
    <property type="term" value="P:riboflavin biosynthetic process"/>
    <property type="evidence" value="ECO:0007669"/>
    <property type="project" value="UniProtKB-UniPathway"/>
</dbReference>
<feature type="domain" description="GTP cyclohydrolase II" evidence="17">
    <location>
        <begin position="214"/>
        <end position="371"/>
    </location>
</feature>
<keyword evidence="8" id="KW-0479">Metal-binding</keyword>
<evidence type="ECO:0000256" key="14">
    <source>
        <dbReference type="ARBA" id="ARBA00023211"/>
    </source>
</evidence>
<dbReference type="SUPFAM" id="SSF55821">
    <property type="entry name" value="YrdC/RibB"/>
    <property type="match status" value="1"/>
</dbReference>
<dbReference type="InterPro" id="IPR000926">
    <property type="entry name" value="RibA"/>
</dbReference>
<dbReference type="Pfam" id="PF00926">
    <property type="entry name" value="DHBP_synthase"/>
    <property type="match status" value="1"/>
</dbReference>
<keyword evidence="15" id="KW-0456">Lyase</keyword>
<dbReference type="GO" id="GO:0005525">
    <property type="term" value="F:GTP binding"/>
    <property type="evidence" value="ECO:0007669"/>
    <property type="project" value="UniProtKB-KW"/>
</dbReference>
<keyword evidence="13" id="KW-0342">GTP-binding</keyword>
<dbReference type="PANTHER" id="PTHR21327:SF18">
    <property type="entry name" value="3,4-DIHYDROXY-2-BUTANONE 4-PHOSPHATE SYNTHASE"/>
    <property type="match status" value="1"/>
</dbReference>
<evidence type="ECO:0000256" key="8">
    <source>
        <dbReference type="ARBA" id="ARBA00022723"/>
    </source>
</evidence>
<gene>
    <name evidence="18" type="primary">ribBA_14</name>
    <name evidence="18" type="ORF">GALL_484170</name>
</gene>
<dbReference type="GO" id="GO:0008686">
    <property type="term" value="F:3,4-dihydroxy-2-butanone-4-phosphate synthase activity"/>
    <property type="evidence" value="ECO:0007669"/>
    <property type="project" value="InterPro"/>
</dbReference>
<dbReference type="PIRSF" id="PIRSF001259">
    <property type="entry name" value="RibA"/>
    <property type="match status" value="1"/>
</dbReference>
<dbReference type="Gene3D" id="3.40.50.10990">
    <property type="entry name" value="GTP cyclohydrolase II"/>
    <property type="match status" value="1"/>
</dbReference>
<dbReference type="FunFam" id="3.90.870.10:FF:000001">
    <property type="entry name" value="Riboflavin biosynthesis protein RibBA"/>
    <property type="match status" value="1"/>
</dbReference>
<dbReference type="AlphaFoldDB" id="A0A1J5PQE4"/>
<evidence type="ECO:0000313" key="18">
    <source>
        <dbReference type="EMBL" id="OIQ69975.1"/>
    </source>
</evidence>
<comment type="cofactor">
    <cofactor evidence="2">
        <name>Mg(2+)</name>
        <dbReference type="ChEBI" id="CHEBI:18420"/>
    </cofactor>
</comment>
<name>A0A1J5PQE4_9ZZZZ</name>
<dbReference type="NCBIfam" id="NF001591">
    <property type="entry name" value="PRK00393.1"/>
    <property type="match status" value="1"/>
</dbReference>
<evidence type="ECO:0000256" key="11">
    <source>
        <dbReference type="ARBA" id="ARBA00022833"/>
    </source>
</evidence>
<dbReference type="Pfam" id="PF00925">
    <property type="entry name" value="GTP_cyclohydro2"/>
    <property type="match status" value="1"/>
</dbReference>
<evidence type="ECO:0000256" key="1">
    <source>
        <dbReference type="ARBA" id="ARBA00001936"/>
    </source>
</evidence>
<keyword evidence="10" id="KW-0378">Hydrolase</keyword>
<dbReference type="EMBL" id="MLJW01004431">
    <property type="protein sequence ID" value="OIQ69975.1"/>
    <property type="molecule type" value="Genomic_DNA"/>
</dbReference>
<dbReference type="GO" id="GO:0003935">
    <property type="term" value="F:GTP cyclohydrolase II activity"/>
    <property type="evidence" value="ECO:0007669"/>
    <property type="project" value="UniProtKB-EC"/>
</dbReference>
<keyword evidence="7" id="KW-0686">Riboflavin biosynthesis</keyword>
<keyword evidence="11" id="KW-0862">Zinc</keyword>
<evidence type="ECO:0000259" key="17">
    <source>
        <dbReference type="Pfam" id="PF00925"/>
    </source>
</evidence>
<evidence type="ECO:0000256" key="16">
    <source>
        <dbReference type="ARBA" id="ARBA00049295"/>
    </source>
</evidence>
<comment type="similarity">
    <text evidence="5">In the N-terminal section; belongs to the DHBP synthase family.</text>
</comment>
<evidence type="ECO:0000256" key="10">
    <source>
        <dbReference type="ARBA" id="ARBA00022801"/>
    </source>
</evidence>
<dbReference type="SUPFAM" id="SSF142695">
    <property type="entry name" value="RibA-like"/>
    <property type="match status" value="1"/>
</dbReference>